<organism evidence="1 2">
    <name type="scientific">Crepidotus variabilis</name>
    <dbReference type="NCBI Taxonomy" id="179855"/>
    <lineage>
        <taxon>Eukaryota</taxon>
        <taxon>Fungi</taxon>
        <taxon>Dikarya</taxon>
        <taxon>Basidiomycota</taxon>
        <taxon>Agaricomycotina</taxon>
        <taxon>Agaricomycetes</taxon>
        <taxon>Agaricomycetidae</taxon>
        <taxon>Agaricales</taxon>
        <taxon>Agaricineae</taxon>
        <taxon>Crepidotaceae</taxon>
        <taxon>Crepidotus</taxon>
    </lineage>
</organism>
<dbReference type="Proteomes" id="UP000807306">
    <property type="component" value="Unassembled WGS sequence"/>
</dbReference>
<dbReference type="OrthoDB" id="3211402at2759"/>
<dbReference type="EMBL" id="MU157987">
    <property type="protein sequence ID" value="KAF9521805.1"/>
    <property type="molecule type" value="Genomic_DNA"/>
</dbReference>
<proteinExistence type="predicted"/>
<evidence type="ECO:0000313" key="2">
    <source>
        <dbReference type="Proteomes" id="UP000807306"/>
    </source>
</evidence>
<reference evidence="1" key="1">
    <citation type="submission" date="2020-11" db="EMBL/GenBank/DDBJ databases">
        <authorList>
            <consortium name="DOE Joint Genome Institute"/>
            <person name="Ahrendt S."/>
            <person name="Riley R."/>
            <person name="Andreopoulos W."/>
            <person name="Labutti K."/>
            <person name="Pangilinan J."/>
            <person name="Ruiz-Duenas F.J."/>
            <person name="Barrasa J.M."/>
            <person name="Sanchez-Garcia M."/>
            <person name="Camarero S."/>
            <person name="Miyauchi S."/>
            <person name="Serrano A."/>
            <person name="Linde D."/>
            <person name="Babiker R."/>
            <person name="Drula E."/>
            <person name="Ayuso-Fernandez I."/>
            <person name="Pacheco R."/>
            <person name="Padilla G."/>
            <person name="Ferreira P."/>
            <person name="Barriuso J."/>
            <person name="Kellner H."/>
            <person name="Castanera R."/>
            <person name="Alfaro M."/>
            <person name="Ramirez L."/>
            <person name="Pisabarro A.G."/>
            <person name="Kuo A."/>
            <person name="Tritt A."/>
            <person name="Lipzen A."/>
            <person name="He G."/>
            <person name="Yan M."/>
            <person name="Ng V."/>
            <person name="Cullen D."/>
            <person name="Martin F."/>
            <person name="Rosso M.-N."/>
            <person name="Henrissat B."/>
            <person name="Hibbett D."/>
            <person name="Martinez A.T."/>
            <person name="Grigoriev I.V."/>
        </authorList>
    </citation>
    <scope>NUCLEOTIDE SEQUENCE</scope>
    <source>
        <strain evidence="1">CBS 506.95</strain>
    </source>
</reference>
<gene>
    <name evidence="1" type="ORF">CPB83DRAFT_730007</name>
</gene>
<accession>A0A9P6E3G6</accession>
<feature type="non-terminal residue" evidence="1">
    <location>
        <position position="1"/>
    </location>
</feature>
<name>A0A9P6E3G6_9AGAR</name>
<protein>
    <submittedName>
        <fullName evidence="1">Uncharacterized protein</fullName>
    </submittedName>
</protein>
<keyword evidence="2" id="KW-1185">Reference proteome</keyword>
<feature type="non-terminal residue" evidence="1">
    <location>
        <position position="154"/>
    </location>
</feature>
<sequence length="154" mass="17341">APKQQLPKITWTPALTWALINQAQAKENRNVMLGKEVGENSTRDNKTQVLKRIASIIIPEIFGLNKDAAQKRIGTKWDGLKTTYKDHASKLRQIGAGIEETQAHAESGVNAFKHKYMDCYVPPDGPDAETTPRAKNLWDEITTKWPYFSVLHSL</sequence>
<evidence type="ECO:0000313" key="1">
    <source>
        <dbReference type="EMBL" id="KAF9521805.1"/>
    </source>
</evidence>
<dbReference type="AlphaFoldDB" id="A0A9P6E3G6"/>
<comment type="caution">
    <text evidence="1">The sequence shown here is derived from an EMBL/GenBank/DDBJ whole genome shotgun (WGS) entry which is preliminary data.</text>
</comment>